<dbReference type="RefSeq" id="WP_253660064.1">
    <property type="nucleotide sequence ID" value="NZ_BAAAJQ010000001.1"/>
</dbReference>
<dbReference type="PRINTS" id="PR00455">
    <property type="entry name" value="HTHTETR"/>
</dbReference>
<sequence>MTVTEQSETREVIIACSQVLMARKGYTAVGLNEILTAAHVPKGSFYYHFASKDALGEAMLRSYFEGYLADFDEILSRDDHTWAERIGLYFASWIESQSSFDCQGKCLAVKLGAEVADLSESMRVALRDGIGEITNRIERAIRAGLDDGSVSSPGDPAATASALYELWLGASVVAKVNRSTTSMDSALAHTRTVLGI</sequence>
<evidence type="ECO:0000256" key="2">
    <source>
        <dbReference type="ARBA" id="ARBA00023125"/>
    </source>
</evidence>
<gene>
    <name evidence="6" type="ORF">LX13_000863</name>
</gene>
<dbReference type="Pfam" id="PF16925">
    <property type="entry name" value="TetR_C_13"/>
    <property type="match status" value="1"/>
</dbReference>
<dbReference type="InterPro" id="IPR009057">
    <property type="entry name" value="Homeodomain-like_sf"/>
</dbReference>
<protein>
    <submittedName>
        <fullName evidence="6">Transcriptional regulator, TetR family</fullName>
    </submittedName>
</protein>
<dbReference type="PROSITE" id="PS50977">
    <property type="entry name" value="HTH_TETR_2"/>
    <property type="match status" value="1"/>
</dbReference>
<reference evidence="6 7" key="1">
    <citation type="submission" date="2022-06" db="EMBL/GenBank/DDBJ databases">
        <title>Genomic Encyclopedia of Archaeal and Bacterial Type Strains, Phase II (KMG-II): from individual species to whole genera.</title>
        <authorList>
            <person name="Goeker M."/>
        </authorList>
    </citation>
    <scope>NUCLEOTIDE SEQUENCE [LARGE SCALE GENOMIC DNA]</scope>
    <source>
        <strain evidence="6 7">DSM 44693</strain>
    </source>
</reference>
<dbReference type="EMBL" id="JAMTCJ010000001">
    <property type="protein sequence ID" value="MCP2175056.1"/>
    <property type="molecule type" value="Genomic_DNA"/>
</dbReference>
<dbReference type="Proteomes" id="UP001206895">
    <property type="component" value="Unassembled WGS sequence"/>
</dbReference>
<name>A0ABT1H9X4_9NOCA</name>
<proteinExistence type="predicted"/>
<keyword evidence="1" id="KW-0805">Transcription regulation</keyword>
<dbReference type="Gene3D" id="1.10.357.10">
    <property type="entry name" value="Tetracycline Repressor, domain 2"/>
    <property type="match status" value="1"/>
</dbReference>
<feature type="DNA-binding region" description="H-T-H motif" evidence="4">
    <location>
        <begin position="30"/>
        <end position="49"/>
    </location>
</feature>
<evidence type="ECO:0000259" key="5">
    <source>
        <dbReference type="PROSITE" id="PS50977"/>
    </source>
</evidence>
<comment type="caution">
    <text evidence="6">The sequence shown here is derived from an EMBL/GenBank/DDBJ whole genome shotgun (WGS) entry which is preliminary data.</text>
</comment>
<keyword evidence="2 4" id="KW-0238">DNA-binding</keyword>
<dbReference type="InterPro" id="IPR036271">
    <property type="entry name" value="Tet_transcr_reg_TetR-rel_C_sf"/>
</dbReference>
<organism evidence="6 7">
    <name type="scientific">Williamsia maris</name>
    <dbReference type="NCBI Taxonomy" id="72806"/>
    <lineage>
        <taxon>Bacteria</taxon>
        <taxon>Bacillati</taxon>
        <taxon>Actinomycetota</taxon>
        <taxon>Actinomycetes</taxon>
        <taxon>Mycobacteriales</taxon>
        <taxon>Nocardiaceae</taxon>
        <taxon>Williamsia</taxon>
    </lineage>
</organism>
<dbReference type="SUPFAM" id="SSF46689">
    <property type="entry name" value="Homeodomain-like"/>
    <property type="match status" value="1"/>
</dbReference>
<dbReference type="PANTHER" id="PTHR47506:SF6">
    <property type="entry name" value="HTH-TYPE TRANSCRIPTIONAL REPRESSOR NEMR"/>
    <property type="match status" value="1"/>
</dbReference>
<accession>A0ABT1H9X4</accession>
<keyword evidence="3" id="KW-0804">Transcription</keyword>
<evidence type="ECO:0000313" key="7">
    <source>
        <dbReference type="Proteomes" id="UP001206895"/>
    </source>
</evidence>
<dbReference type="InterPro" id="IPR001647">
    <property type="entry name" value="HTH_TetR"/>
</dbReference>
<dbReference type="Pfam" id="PF00440">
    <property type="entry name" value="TetR_N"/>
    <property type="match status" value="1"/>
</dbReference>
<evidence type="ECO:0000256" key="4">
    <source>
        <dbReference type="PROSITE-ProRule" id="PRU00335"/>
    </source>
</evidence>
<feature type="domain" description="HTH tetR-type" evidence="5">
    <location>
        <begin position="7"/>
        <end position="67"/>
    </location>
</feature>
<dbReference type="SUPFAM" id="SSF48498">
    <property type="entry name" value="Tetracyclin repressor-like, C-terminal domain"/>
    <property type="match status" value="1"/>
</dbReference>
<evidence type="ECO:0000256" key="3">
    <source>
        <dbReference type="ARBA" id="ARBA00023163"/>
    </source>
</evidence>
<keyword evidence="7" id="KW-1185">Reference proteome</keyword>
<dbReference type="InterPro" id="IPR011075">
    <property type="entry name" value="TetR_C"/>
</dbReference>
<dbReference type="PANTHER" id="PTHR47506">
    <property type="entry name" value="TRANSCRIPTIONAL REGULATORY PROTEIN"/>
    <property type="match status" value="1"/>
</dbReference>
<evidence type="ECO:0000313" key="6">
    <source>
        <dbReference type="EMBL" id="MCP2175056.1"/>
    </source>
</evidence>
<evidence type="ECO:0000256" key="1">
    <source>
        <dbReference type="ARBA" id="ARBA00023015"/>
    </source>
</evidence>